<dbReference type="PANTHER" id="PTHR12532">
    <property type="entry name" value="TRANSLATIONAL ACTIVATOR OF CYTOCHROME C OXIDASE 1"/>
    <property type="match status" value="1"/>
</dbReference>
<evidence type="ECO:0000313" key="10">
    <source>
        <dbReference type="Proteomes" id="UP000240357"/>
    </source>
</evidence>
<dbReference type="GO" id="GO:0003677">
    <property type="term" value="F:DNA binding"/>
    <property type="evidence" value="ECO:0007669"/>
    <property type="project" value="UniProtKB-UniRule"/>
</dbReference>
<evidence type="ECO:0000256" key="6">
    <source>
        <dbReference type="HAMAP-Rule" id="MF_00693"/>
    </source>
</evidence>
<evidence type="ECO:0000256" key="2">
    <source>
        <dbReference type="ARBA" id="ARBA00022490"/>
    </source>
</evidence>
<dbReference type="AlphaFoldDB" id="A0A2T2YGA1"/>
<evidence type="ECO:0000259" key="7">
    <source>
        <dbReference type="Pfam" id="PF01709"/>
    </source>
</evidence>
<dbReference type="Proteomes" id="UP000240357">
    <property type="component" value="Unassembled WGS sequence"/>
</dbReference>
<evidence type="ECO:0000256" key="5">
    <source>
        <dbReference type="ARBA" id="ARBA00023163"/>
    </source>
</evidence>
<evidence type="ECO:0000256" key="3">
    <source>
        <dbReference type="ARBA" id="ARBA00023015"/>
    </source>
</evidence>
<keyword evidence="5 6" id="KW-0804">Transcription</keyword>
<dbReference type="SUPFAM" id="SSF75625">
    <property type="entry name" value="YebC-like"/>
    <property type="match status" value="1"/>
</dbReference>
<dbReference type="OrthoDB" id="9781053at2"/>
<dbReference type="InterPro" id="IPR002876">
    <property type="entry name" value="Transcrip_reg_TACO1-like"/>
</dbReference>
<dbReference type="InterPro" id="IPR048300">
    <property type="entry name" value="TACO1_YebC-like_2nd/3rd_dom"/>
</dbReference>
<evidence type="ECO:0000256" key="1">
    <source>
        <dbReference type="ARBA" id="ARBA00008724"/>
    </source>
</evidence>
<proteinExistence type="inferred from homology"/>
<gene>
    <name evidence="9" type="ORF">AHMF7605_13980</name>
</gene>
<dbReference type="Pfam" id="PF20772">
    <property type="entry name" value="TACO1_YebC_N"/>
    <property type="match status" value="1"/>
</dbReference>
<dbReference type="FunFam" id="1.10.10.200:FF:000002">
    <property type="entry name" value="Probable transcriptional regulatory protein CLM62_37755"/>
    <property type="match status" value="1"/>
</dbReference>
<protein>
    <recommendedName>
        <fullName evidence="6">Probable transcriptional regulatory protein AHMF7605_13980</fullName>
    </recommendedName>
</protein>
<evidence type="ECO:0000313" key="9">
    <source>
        <dbReference type="EMBL" id="PSR54541.1"/>
    </source>
</evidence>
<comment type="caution">
    <text evidence="9">The sequence shown here is derived from an EMBL/GenBank/DDBJ whole genome shotgun (WGS) entry which is preliminary data.</text>
</comment>
<dbReference type="GO" id="GO:0005829">
    <property type="term" value="C:cytosol"/>
    <property type="evidence" value="ECO:0007669"/>
    <property type="project" value="TreeGrafter"/>
</dbReference>
<dbReference type="PANTHER" id="PTHR12532:SF6">
    <property type="entry name" value="TRANSCRIPTIONAL REGULATORY PROTEIN YEBC-RELATED"/>
    <property type="match status" value="1"/>
</dbReference>
<dbReference type="InterPro" id="IPR026564">
    <property type="entry name" value="Transcrip_reg_TACO1-like_dom3"/>
</dbReference>
<keyword evidence="2 6" id="KW-0963">Cytoplasm</keyword>
<keyword evidence="4 6" id="KW-0238">DNA-binding</keyword>
<evidence type="ECO:0000256" key="4">
    <source>
        <dbReference type="ARBA" id="ARBA00023125"/>
    </source>
</evidence>
<dbReference type="NCBIfam" id="NF009044">
    <property type="entry name" value="PRK12378.1"/>
    <property type="match status" value="1"/>
</dbReference>
<dbReference type="NCBIfam" id="TIGR01033">
    <property type="entry name" value="YebC/PmpR family DNA-binding transcriptional regulator"/>
    <property type="match status" value="1"/>
</dbReference>
<feature type="domain" description="TACO1/YebC-like second and third" evidence="7">
    <location>
        <begin position="81"/>
        <end position="237"/>
    </location>
</feature>
<evidence type="ECO:0000259" key="8">
    <source>
        <dbReference type="Pfam" id="PF20772"/>
    </source>
</evidence>
<dbReference type="Gene3D" id="3.30.70.980">
    <property type="match status" value="2"/>
</dbReference>
<organism evidence="9 10">
    <name type="scientific">Adhaeribacter arboris</name>
    <dbReference type="NCBI Taxonomy" id="2072846"/>
    <lineage>
        <taxon>Bacteria</taxon>
        <taxon>Pseudomonadati</taxon>
        <taxon>Bacteroidota</taxon>
        <taxon>Cytophagia</taxon>
        <taxon>Cytophagales</taxon>
        <taxon>Hymenobacteraceae</taxon>
        <taxon>Adhaeribacter</taxon>
    </lineage>
</organism>
<feature type="domain" description="TACO1/YebC-like N-terminal" evidence="8">
    <location>
        <begin position="5"/>
        <end position="75"/>
    </location>
</feature>
<dbReference type="InterPro" id="IPR017856">
    <property type="entry name" value="Integrase-like_N"/>
</dbReference>
<dbReference type="Gene3D" id="1.10.10.200">
    <property type="match status" value="1"/>
</dbReference>
<dbReference type="InterPro" id="IPR029072">
    <property type="entry name" value="YebC-like"/>
</dbReference>
<name>A0A2T2YGA1_9BACT</name>
<keyword evidence="10" id="KW-1185">Reference proteome</keyword>
<keyword evidence="3 6" id="KW-0805">Transcription regulation</keyword>
<dbReference type="Pfam" id="PF01709">
    <property type="entry name" value="Transcrip_reg"/>
    <property type="match status" value="1"/>
</dbReference>
<dbReference type="NCBIfam" id="NF001030">
    <property type="entry name" value="PRK00110.1"/>
    <property type="match status" value="1"/>
</dbReference>
<accession>A0A2T2YGA1</accession>
<dbReference type="GO" id="GO:0006355">
    <property type="term" value="P:regulation of DNA-templated transcription"/>
    <property type="evidence" value="ECO:0007669"/>
    <property type="project" value="UniProtKB-UniRule"/>
</dbReference>
<sequence>MSGHSKWSTIKRKKGALDARRSKIFTKIVKEISVAVKESGPDPDGNPRLRLAIQSAKAVNMPKDNIERAIKKGSGADEANYSEVTYEGYASHGVAVCVECLTDNLNRTVASVRSAFNKYGGALGTTGSLDFLFDRKGVFVLKQTGNPLDEEEFTFDLIDAGAEEVLFEDEFITIYCAMEDFGALQKKVESLSFEVESAELQRIPKTTIALDDEALKKVLKLIDVLEDDDDVQKVYHTLELNQEQLAQLEE</sequence>
<dbReference type="EMBL" id="PYFT01000001">
    <property type="protein sequence ID" value="PSR54541.1"/>
    <property type="molecule type" value="Genomic_DNA"/>
</dbReference>
<comment type="similarity">
    <text evidence="1 6">Belongs to the TACO1 family.</text>
</comment>
<comment type="subcellular location">
    <subcellularLocation>
        <location evidence="6">Cytoplasm</location>
    </subcellularLocation>
</comment>
<dbReference type="HAMAP" id="MF_00693">
    <property type="entry name" value="Transcrip_reg_TACO1"/>
    <property type="match status" value="1"/>
</dbReference>
<dbReference type="RefSeq" id="WP_106930295.1">
    <property type="nucleotide sequence ID" value="NZ_PYFT01000001.1"/>
</dbReference>
<reference evidence="9 10" key="1">
    <citation type="submission" date="2018-03" db="EMBL/GenBank/DDBJ databases">
        <title>Adhaeribacter sp. HMF7605 Genome sequencing and assembly.</title>
        <authorList>
            <person name="Kang H."/>
            <person name="Kang J."/>
            <person name="Cha I."/>
            <person name="Kim H."/>
            <person name="Joh K."/>
        </authorList>
    </citation>
    <scope>NUCLEOTIDE SEQUENCE [LARGE SCALE GENOMIC DNA]</scope>
    <source>
        <strain evidence="9 10">HMF7605</strain>
    </source>
</reference>
<dbReference type="InterPro" id="IPR049083">
    <property type="entry name" value="TACO1_YebC_N"/>
</dbReference>